<evidence type="ECO:0000256" key="5">
    <source>
        <dbReference type="ARBA" id="ARBA00023008"/>
    </source>
</evidence>
<dbReference type="AlphaFoldDB" id="A0A835FT25"/>
<comment type="similarity">
    <text evidence="1 7">Belongs to the copper transporter (Ctr) (TC 1.A.56) family. SLC31A subfamily.</text>
</comment>
<accession>A0A835FT25</accession>
<dbReference type="InterPro" id="IPR007274">
    <property type="entry name" value="Cop_transporter"/>
</dbReference>
<reference evidence="9" key="1">
    <citation type="submission" date="2020-07" db="EMBL/GenBank/DDBJ databases">
        <title>Genome sequence and genetic diversity analysis of an under-domesticated orphan crop, white fonio (Digitaria exilis).</title>
        <authorList>
            <person name="Bennetzen J.L."/>
            <person name="Chen S."/>
            <person name="Ma X."/>
            <person name="Wang X."/>
            <person name="Yssel A.E.J."/>
            <person name="Chaluvadi S.R."/>
            <person name="Johnson M."/>
            <person name="Gangashetty P."/>
            <person name="Hamidou F."/>
            <person name="Sanogo M.D."/>
            <person name="Zwaenepoel A."/>
            <person name="Wallace J."/>
            <person name="Van De Peer Y."/>
            <person name="Van Deynze A."/>
        </authorList>
    </citation>
    <scope>NUCLEOTIDE SEQUENCE</scope>
    <source>
        <tissue evidence="9">Leaves</tissue>
    </source>
</reference>
<gene>
    <name evidence="9" type="ORF">HU200_004776</name>
</gene>
<evidence type="ECO:0000256" key="8">
    <source>
        <dbReference type="SAM" id="MobiDB-lite"/>
    </source>
</evidence>
<protein>
    <recommendedName>
        <fullName evidence="7">Copper transport protein</fullName>
    </recommendedName>
</protein>
<dbReference type="Proteomes" id="UP000636709">
    <property type="component" value="Unassembled WGS sequence"/>
</dbReference>
<evidence type="ECO:0000256" key="4">
    <source>
        <dbReference type="ARBA" id="ARBA00022989"/>
    </source>
</evidence>
<dbReference type="GO" id="GO:0005886">
    <property type="term" value="C:plasma membrane"/>
    <property type="evidence" value="ECO:0007669"/>
    <property type="project" value="TreeGrafter"/>
</dbReference>
<proteinExistence type="inferred from homology"/>
<feature type="transmembrane region" description="Helical" evidence="7">
    <location>
        <begin position="114"/>
        <end position="133"/>
    </location>
</feature>
<keyword evidence="2 7" id="KW-0812">Transmembrane</keyword>
<keyword evidence="6 7" id="KW-0472">Membrane</keyword>
<evidence type="ECO:0000313" key="10">
    <source>
        <dbReference type="Proteomes" id="UP000636709"/>
    </source>
</evidence>
<comment type="subcellular location">
    <subcellularLocation>
        <location evidence="7">Membrane</location>
        <topology evidence="7">Multi-pass membrane protein</topology>
    </subcellularLocation>
</comment>
<keyword evidence="4 7" id="KW-1133">Transmembrane helix</keyword>
<dbReference type="OrthoDB" id="73901at2759"/>
<keyword evidence="7" id="KW-0406">Ion transport</keyword>
<evidence type="ECO:0000313" key="9">
    <source>
        <dbReference type="EMBL" id="KAF8775360.1"/>
    </source>
</evidence>
<name>A0A835FT25_9POAL</name>
<organism evidence="9 10">
    <name type="scientific">Digitaria exilis</name>
    <dbReference type="NCBI Taxonomy" id="1010633"/>
    <lineage>
        <taxon>Eukaryota</taxon>
        <taxon>Viridiplantae</taxon>
        <taxon>Streptophyta</taxon>
        <taxon>Embryophyta</taxon>
        <taxon>Tracheophyta</taxon>
        <taxon>Spermatophyta</taxon>
        <taxon>Magnoliopsida</taxon>
        <taxon>Liliopsida</taxon>
        <taxon>Poales</taxon>
        <taxon>Poaceae</taxon>
        <taxon>PACMAD clade</taxon>
        <taxon>Panicoideae</taxon>
        <taxon>Panicodae</taxon>
        <taxon>Paniceae</taxon>
        <taxon>Anthephorinae</taxon>
        <taxon>Digitaria</taxon>
    </lineage>
</organism>
<keyword evidence="3 7" id="KW-0187">Copper transport</keyword>
<keyword evidence="10" id="KW-1185">Reference proteome</keyword>
<feature type="region of interest" description="Disordered" evidence="8">
    <location>
        <begin position="142"/>
        <end position="165"/>
    </location>
</feature>
<dbReference type="PANTHER" id="PTHR12483:SF123">
    <property type="entry name" value="COPPER TRANSPORT PROTEIN"/>
    <property type="match status" value="1"/>
</dbReference>
<comment type="caution">
    <text evidence="9">The sequence shown here is derived from an EMBL/GenBank/DDBJ whole genome shotgun (WGS) entry which is preliminary data.</text>
</comment>
<dbReference type="EMBL" id="JACEFO010000325">
    <property type="protein sequence ID" value="KAF8775360.1"/>
    <property type="molecule type" value="Genomic_DNA"/>
</dbReference>
<keyword evidence="5 7" id="KW-0186">Copper</keyword>
<dbReference type="GO" id="GO:0005375">
    <property type="term" value="F:copper ion transmembrane transporter activity"/>
    <property type="evidence" value="ECO:0007669"/>
    <property type="project" value="UniProtKB-UniRule"/>
</dbReference>
<dbReference type="Pfam" id="PF04145">
    <property type="entry name" value="Ctr"/>
    <property type="match status" value="1"/>
</dbReference>
<sequence>MATPSPPMQMGGMGSPPMDMPAMAHMAFFWGHRAQVLFSNWPGDRDGVGMYVLCLLVVALLAALVEVLSAASHGLSSRRRSRDSSSISWSLLRTGIHVVKMGLAYLVMLATMSFNGGVLLAVLAGHAGGFFLLSRRGMLGPATEPSDDVPTTTTNGVLHHSEPKP</sequence>
<evidence type="ECO:0000256" key="7">
    <source>
        <dbReference type="RuleBase" id="RU367022"/>
    </source>
</evidence>
<dbReference type="PANTHER" id="PTHR12483">
    <property type="entry name" value="SOLUTE CARRIER FAMILY 31 COPPER TRANSPORTERS"/>
    <property type="match status" value="1"/>
</dbReference>
<evidence type="ECO:0000256" key="3">
    <source>
        <dbReference type="ARBA" id="ARBA00022796"/>
    </source>
</evidence>
<evidence type="ECO:0000256" key="1">
    <source>
        <dbReference type="ARBA" id="ARBA00006921"/>
    </source>
</evidence>
<evidence type="ECO:0000256" key="6">
    <source>
        <dbReference type="ARBA" id="ARBA00023136"/>
    </source>
</evidence>
<keyword evidence="7" id="KW-0813">Transport</keyword>
<feature type="transmembrane region" description="Helical" evidence="7">
    <location>
        <begin position="50"/>
        <end position="71"/>
    </location>
</feature>
<evidence type="ECO:0000256" key="2">
    <source>
        <dbReference type="ARBA" id="ARBA00022692"/>
    </source>
</evidence>